<dbReference type="InterPro" id="IPR007712">
    <property type="entry name" value="RelE/ParE_toxin"/>
</dbReference>
<dbReference type="RefSeq" id="WP_068386298.1">
    <property type="nucleotide sequence ID" value="NZ_LSZO01000003.1"/>
</dbReference>
<protein>
    <recommendedName>
        <fullName evidence="5">Plasmid stabilization protein</fullName>
    </recommendedName>
</protein>
<accession>A0A139SYL6</accession>
<name>A0A139SYL6_9GAMM</name>
<proteinExistence type="inferred from homology"/>
<reference evidence="3 4" key="1">
    <citation type="submission" date="2016-02" db="EMBL/GenBank/DDBJ databases">
        <authorList>
            <person name="Wen L."/>
            <person name="He K."/>
            <person name="Yang H."/>
        </authorList>
    </citation>
    <scope>NUCLEOTIDE SEQUENCE [LARGE SCALE GENOMIC DNA]</scope>
    <source>
        <strain evidence="3 4">CV58</strain>
    </source>
</reference>
<evidence type="ECO:0000313" key="4">
    <source>
        <dbReference type="Proteomes" id="UP000072660"/>
    </source>
</evidence>
<comment type="caution">
    <text evidence="3">The sequence shown here is derived from an EMBL/GenBank/DDBJ whole genome shotgun (WGS) entry which is preliminary data.</text>
</comment>
<evidence type="ECO:0000256" key="2">
    <source>
        <dbReference type="ARBA" id="ARBA00022649"/>
    </source>
</evidence>
<sequence length="98" mass="11490">MSRLIWTRSALLGIKRCHDFLQEKNPDAARRAIKLIRGGIHTIASYPEAGRPIEEMEAEYRKWVIPYIGRAFVVVYRYKNGVVQILLVKQYLKLEFIL</sequence>
<dbReference type="Gene3D" id="3.30.2310.20">
    <property type="entry name" value="RelE-like"/>
    <property type="match status" value="1"/>
</dbReference>
<dbReference type="InterPro" id="IPR035093">
    <property type="entry name" value="RelE/ParE_toxin_dom_sf"/>
</dbReference>
<evidence type="ECO:0008006" key="5">
    <source>
        <dbReference type="Google" id="ProtNLM"/>
    </source>
</evidence>
<keyword evidence="2" id="KW-1277">Toxin-antitoxin system</keyword>
<evidence type="ECO:0000313" key="3">
    <source>
        <dbReference type="EMBL" id="KXU39490.1"/>
    </source>
</evidence>
<dbReference type="OrthoDB" id="121597at2"/>
<comment type="similarity">
    <text evidence="1">Belongs to the RelE toxin family.</text>
</comment>
<gene>
    <name evidence="3" type="ORF">AXE65_08280</name>
</gene>
<dbReference type="Pfam" id="PF05016">
    <property type="entry name" value="ParE_toxin"/>
    <property type="match status" value="1"/>
</dbReference>
<dbReference type="AlphaFoldDB" id="A0A139SYL6"/>
<evidence type="ECO:0000256" key="1">
    <source>
        <dbReference type="ARBA" id="ARBA00006226"/>
    </source>
</evidence>
<organism evidence="3 4">
    <name type="scientific">Ventosimonas gracilis</name>
    <dbReference type="NCBI Taxonomy" id="1680762"/>
    <lineage>
        <taxon>Bacteria</taxon>
        <taxon>Pseudomonadati</taxon>
        <taxon>Pseudomonadota</taxon>
        <taxon>Gammaproteobacteria</taxon>
        <taxon>Pseudomonadales</taxon>
        <taxon>Ventosimonadaceae</taxon>
        <taxon>Ventosimonas</taxon>
    </lineage>
</organism>
<dbReference type="EMBL" id="LSZO01000003">
    <property type="protein sequence ID" value="KXU39490.1"/>
    <property type="molecule type" value="Genomic_DNA"/>
</dbReference>
<dbReference type="PANTHER" id="PTHR33755">
    <property type="entry name" value="TOXIN PARE1-RELATED"/>
    <property type="match status" value="1"/>
</dbReference>
<keyword evidence="4" id="KW-1185">Reference proteome</keyword>
<dbReference type="Proteomes" id="UP000072660">
    <property type="component" value="Unassembled WGS sequence"/>
</dbReference>
<dbReference type="PANTHER" id="PTHR33755:SF7">
    <property type="entry name" value="TOXIN MODULE OF TOXIN-ANTITOXIN SYSTEM RELE_STBE FAMILY"/>
    <property type="match status" value="1"/>
</dbReference>
<dbReference type="InterPro" id="IPR051803">
    <property type="entry name" value="TA_system_RelE-like_toxin"/>
</dbReference>